<keyword evidence="1" id="KW-0238">DNA-binding</keyword>
<dbReference type="EMBL" id="QOHO01000016">
    <property type="protein sequence ID" value="RFZ80030.1"/>
    <property type="molecule type" value="Genomic_DNA"/>
</dbReference>
<gene>
    <name evidence="1" type="ORF">DS742_06110</name>
</gene>
<dbReference type="SUPFAM" id="SSF142906">
    <property type="entry name" value="YjbR-like"/>
    <property type="match status" value="1"/>
</dbReference>
<dbReference type="AlphaFoldDB" id="A0A3E2NGK6"/>
<evidence type="ECO:0000313" key="1">
    <source>
        <dbReference type="EMBL" id="RFZ80030.1"/>
    </source>
</evidence>
<dbReference type="Proteomes" id="UP000260680">
    <property type="component" value="Unassembled WGS sequence"/>
</dbReference>
<accession>A0A3E2NGK6</accession>
<dbReference type="PANTHER" id="PTHR35145:SF1">
    <property type="entry name" value="CYTOPLASMIC PROTEIN"/>
    <property type="match status" value="1"/>
</dbReference>
<comment type="caution">
    <text evidence="1">The sequence shown here is derived from an EMBL/GenBank/DDBJ whole genome shotgun (WGS) entry which is preliminary data.</text>
</comment>
<organism evidence="1 2">
    <name type="scientific">Lacrimispora amygdalina</name>
    <dbReference type="NCBI Taxonomy" id="253257"/>
    <lineage>
        <taxon>Bacteria</taxon>
        <taxon>Bacillati</taxon>
        <taxon>Bacillota</taxon>
        <taxon>Clostridia</taxon>
        <taxon>Lachnospirales</taxon>
        <taxon>Lachnospiraceae</taxon>
        <taxon>Lacrimispora</taxon>
    </lineage>
</organism>
<sequence>MERKELFEWAKEIYGAEPDYPWNDWNCVLRHKNNKKWFALVVEVNAKKLGLQEDKTVDVLNIKCDPMMIGSLRMKEGFLPAYHMNKENWISILLDGTVSADEIKPLLELSYQLTR</sequence>
<dbReference type="Pfam" id="PF04237">
    <property type="entry name" value="YjbR"/>
    <property type="match status" value="1"/>
</dbReference>
<evidence type="ECO:0000313" key="2">
    <source>
        <dbReference type="Proteomes" id="UP000260680"/>
    </source>
</evidence>
<proteinExistence type="predicted"/>
<dbReference type="GO" id="GO:0003677">
    <property type="term" value="F:DNA binding"/>
    <property type="evidence" value="ECO:0007669"/>
    <property type="project" value="UniProtKB-KW"/>
</dbReference>
<reference evidence="1 2" key="1">
    <citation type="submission" date="2018-07" db="EMBL/GenBank/DDBJ databases">
        <title>New species, Clostridium PI-S10-A1B.</title>
        <authorList>
            <person name="Krishna G."/>
            <person name="Summeta K."/>
            <person name="Shikha S."/>
            <person name="Prabhu P.B."/>
            <person name="Suresh K."/>
        </authorList>
    </citation>
    <scope>NUCLEOTIDE SEQUENCE [LARGE SCALE GENOMIC DNA]</scope>
    <source>
        <strain evidence="1 2">PI-S10-A1B</strain>
    </source>
</reference>
<dbReference type="InterPro" id="IPR058532">
    <property type="entry name" value="YjbR/MT2646/Rv2570-like"/>
</dbReference>
<dbReference type="RefSeq" id="WP_117416109.1">
    <property type="nucleotide sequence ID" value="NZ_QOHO01000016.1"/>
</dbReference>
<protein>
    <submittedName>
        <fullName evidence="1">MmcQ/YjbR family DNA-binding protein</fullName>
    </submittedName>
</protein>
<name>A0A3E2NGK6_9FIRM</name>
<dbReference type="OrthoDB" id="9789813at2"/>
<dbReference type="InterPro" id="IPR007351">
    <property type="entry name" value="YjbR"/>
</dbReference>
<dbReference type="PANTHER" id="PTHR35145">
    <property type="entry name" value="CYTOPLASMIC PROTEIN-RELATED"/>
    <property type="match status" value="1"/>
</dbReference>
<dbReference type="Gene3D" id="3.90.1150.30">
    <property type="match status" value="1"/>
</dbReference>
<dbReference type="InterPro" id="IPR038056">
    <property type="entry name" value="YjbR-like_sf"/>
</dbReference>